<keyword evidence="3" id="KW-1185">Reference proteome</keyword>
<reference evidence="2 3" key="1">
    <citation type="submission" date="2014-11" db="EMBL/GenBank/DDBJ databases">
        <authorList>
            <person name="Zhu J."/>
            <person name="Qi W."/>
            <person name="Song R."/>
        </authorList>
    </citation>
    <scope>NUCLEOTIDE SEQUENCE [LARGE SCALE GENOMIC DNA]</scope>
</reference>
<feature type="compositionally biased region" description="Low complexity" evidence="1">
    <location>
        <begin position="1"/>
        <end position="17"/>
    </location>
</feature>
<proteinExistence type="predicted"/>
<dbReference type="PhylomeDB" id="A0A0G4FW53"/>
<sequence>MGASSSAAAAPQAEAMPSPTPCRYKEGSRVQMVTSKREKGKQRWVKADVYRIEEGSSGRTALHLREVGGHREEFKVLVPHNETKTSPHGQQAHGGFRLTHKNLADQDDNTTALRGLGDDHLSCVFSLMTPRELSALPTLSKQWPQVRKGALRQQTHIAIDSSTEDARQFWDNMTPEEAFQLGKKLVNLTALTLVQPRHERSWCLRSMICIVEGHAAGRREACETKGQQHMSKGSLETVELTTTSTTTTSNSSPPFQLSPLTEPPTLHALRAVSGAVRQHRPLRHLQTIGGITWAHKDEGQVRRLQDVLSSRGCRRSLTRLDVEIAAFEDHDTLSALLAVDGFINTCCVSPDVPLKVTGAPGDFELSLLYADAFPPRPSPFIKTAIKDAARQAIAVTYSLSQHDLTHPLDDPSQAAVEMASSLSFDKAEYVVVCDAISFVPPPGTPPPTPAIINHLQQLPGARDLDVYSAVGVAAGRLLAQKMPMQVGRVCFGAAVSAQDRIGVLEALGERVAVGNVLRSVSL</sequence>
<evidence type="ECO:0000313" key="3">
    <source>
        <dbReference type="Proteomes" id="UP000041254"/>
    </source>
</evidence>
<feature type="compositionally biased region" description="Low complexity" evidence="1">
    <location>
        <begin position="241"/>
        <end position="252"/>
    </location>
</feature>
<organism evidence="2 3">
    <name type="scientific">Vitrella brassicaformis (strain CCMP3155)</name>
    <dbReference type="NCBI Taxonomy" id="1169540"/>
    <lineage>
        <taxon>Eukaryota</taxon>
        <taxon>Sar</taxon>
        <taxon>Alveolata</taxon>
        <taxon>Colpodellida</taxon>
        <taxon>Vitrellaceae</taxon>
        <taxon>Vitrella</taxon>
    </lineage>
</organism>
<dbReference type="InParanoid" id="A0A0G4FW53"/>
<dbReference type="VEuPathDB" id="CryptoDB:Vbra_16317"/>
<gene>
    <name evidence="2" type="ORF">Vbra_16317</name>
</gene>
<dbReference type="Proteomes" id="UP000041254">
    <property type="component" value="Unassembled WGS sequence"/>
</dbReference>
<feature type="region of interest" description="Disordered" evidence="1">
    <location>
        <begin position="222"/>
        <end position="259"/>
    </location>
</feature>
<evidence type="ECO:0000256" key="1">
    <source>
        <dbReference type="SAM" id="MobiDB-lite"/>
    </source>
</evidence>
<name>A0A0G4FW53_VITBC</name>
<feature type="region of interest" description="Disordered" evidence="1">
    <location>
        <begin position="1"/>
        <end position="37"/>
    </location>
</feature>
<dbReference type="EMBL" id="CDMY01000510">
    <property type="protein sequence ID" value="CEM19220.1"/>
    <property type="molecule type" value="Genomic_DNA"/>
</dbReference>
<evidence type="ECO:0000313" key="2">
    <source>
        <dbReference type="EMBL" id="CEM19220.1"/>
    </source>
</evidence>
<protein>
    <submittedName>
        <fullName evidence="2">Uncharacterized protein</fullName>
    </submittedName>
</protein>
<accession>A0A0G4FW53</accession>
<dbReference type="AlphaFoldDB" id="A0A0G4FW53"/>